<comment type="caution">
    <text evidence="1">The sequence shown here is derived from an EMBL/GenBank/DDBJ whole genome shotgun (WGS) entry which is preliminary data.</text>
</comment>
<gene>
    <name evidence="1" type="ORF">CV102_19655</name>
</gene>
<proteinExistence type="predicted"/>
<dbReference type="Proteomes" id="UP000766904">
    <property type="component" value="Unassembled WGS sequence"/>
</dbReference>
<reference evidence="1" key="1">
    <citation type="submission" date="2017-11" db="EMBL/GenBank/DDBJ databases">
        <authorList>
            <person name="Kajale S.C."/>
            <person name="Sharma A."/>
        </authorList>
    </citation>
    <scope>NUCLEOTIDE SEQUENCE</scope>
    <source>
        <strain evidence="1">LS1_42</strain>
    </source>
</reference>
<accession>A0A8J8TQJ6</accession>
<evidence type="ECO:0000313" key="1">
    <source>
        <dbReference type="EMBL" id="TYL36970.1"/>
    </source>
</evidence>
<dbReference type="AlphaFoldDB" id="A0A8J8TQJ6"/>
<evidence type="ECO:0000313" key="2">
    <source>
        <dbReference type="Proteomes" id="UP000766904"/>
    </source>
</evidence>
<protein>
    <submittedName>
        <fullName evidence="1">Uncharacterized protein</fullName>
    </submittedName>
</protein>
<name>A0A8J8TQJ6_9EURY</name>
<sequence>MTVTVGLRLERFLAGDAFATFGRGNTYCLRAAFGVGVWTALYASVAWPAKDAPWPITVSASDSSAISTDESADPVTNIDVSQYLGL</sequence>
<organism evidence="1 2">
    <name type="scientific">Natronococcus pandeyae</name>
    <dbReference type="NCBI Taxonomy" id="2055836"/>
    <lineage>
        <taxon>Archaea</taxon>
        <taxon>Methanobacteriati</taxon>
        <taxon>Methanobacteriota</taxon>
        <taxon>Stenosarchaea group</taxon>
        <taxon>Halobacteria</taxon>
        <taxon>Halobacteriales</taxon>
        <taxon>Natrialbaceae</taxon>
        <taxon>Natronococcus</taxon>
    </lineage>
</organism>
<keyword evidence="2" id="KW-1185">Reference proteome</keyword>
<dbReference type="EMBL" id="PHNJ01000013">
    <property type="protein sequence ID" value="TYL36970.1"/>
    <property type="molecule type" value="Genomic_DNA"/>
</dbReference>
<dbReference type="RefSeq" id="WP_148859712.1">
    <property type="nucleotide sequence ID" value="NZ_PHNJ01000013.1"/>
</dbReference>